<dbReference type="InterPro" id="IPR018501">
    <property type="entry name" value="DDT_dom"/>
</dbReference>
<organism evidence="4 5">
    <name type="scientific">Ambispora leptoticha</name>
    <dbReference type="NCBI Taxonomy" id="144679"/>
    <lineage>
        <taxon>Eukaryota</taxon>
        <taxon>Fungi</taxon>
        <taxon>Fungi incertae sedis</taxon>
        <taxon>Mucoromycota</taxon>
        <taxon>Glomeromycotina</taxon>
        <taxon>Glomeromycetes</taxon>
        <taxon>Archaeosporales</taxon>
        <taxon>Ambisporaceae</taxon>
        <taxon>Ambispora</taxon>
    </lineage>
</organism>
<reference evidence="4" key="1">
    <citation type="submission" date="2021-06" db="EMBL/GenBank/DDBJ databases">
        <authorList>
            <person name="Kallberg Y."/>
            <person name="Tangrot J."/>
            <person name="Rosling A."/>
        </authorList>
    </citation>
    <scope>NUCLEOTIDE SEQUENCE</scope>
    <source>
        <strain evidence="4">FL130A</strain>
    </source>
</reference>
<dbReference type="EMBL" id="CAJVPS010045527">
    <property type="protein sequence ID" value="CAG8759586.1"/>
    <property type="molecule type" value="Genomic_DNA"/>
</dbReference>
<dbReference type="PANTHER" id="PTHR15546">
    <property type="entry name" value="BROMODOMAIN ADJACENT TO ZINC FINGER DOMAIN, 2A"/>
    <property type="match status" value="1"/>
</dbReference>
<dbReference type="PROSITE" id="PS50827">
    <property type="entry name" value="DDT"/>
    <property type="match status" value="1"/>
</dbReference>
<accession>A0A9N9NSF6</accession>
<evidence type="ECO:0000256" key="1">
    <source>
        <dbReference type="ARBA" id="ARBA00004123"/>
    </source>
</evidence>
<proteinExistence type="predicted"/>
<comment type="subcellular location">
    <subcellularLocation>
        <location evidence="1">Nucleus</location>
    </subcellularLocation>
</comment>
<dbReference type="AlphaFoldDB" id="A0A9N9NSF6"/>
<dbReference type="GO" id="GO:0005634">
    <property type="term" value="C:nucleus"/>
    <property type="evidence" value="ECO:0007669"/>
    <property type="project" value="UniProtKB-SubCell"/>
</dbReference>
<dbReference type="SMART" id="SM00571">
    <property type="entry name" value="DDT"/>
    <property type="match status" value="1"/>
</dbReference>
<dbReference type="PANTHER" id="PTHR15546:SF2">
    <property type="entry name" value="DDT DOMAIN-CONTAINING PROTEIN DDB_G0282237"/>
    <property type="match status" value="1"/>
</dbReference>
<protein>
    <submittedName>
        <fullName evidence="4">8563_t:CDS:1</fullName>
    </submittedName>
</protein>
<sequence length="133" mass="15245">EVEQKPQKAKAKKVKYPVEDLEVPPDIKSMFLKKPSLRQTFNVPQECVGTMLAIWNFLIIFGRSLFLSFCTLDDFELSLCHNVASPRCNLVVEMHVALLNAIIRDKWISKGKNRQIVPLKVAVKSNMDNEEED</sequence>
<evidence type="ECO:0000313" key="4">
    <source>
        <dbReference type="EMBL" id="CAG8759586.1"/>
    </source>
</evidence>
<comment type="caution">
    <text evidence="4">The sequence shown here is derived from an EMBL/GenBank/DDBJ whole genome shotgun (WGS) entry which is preliminary data.</text>
</comment>
<dbReference type="Pfam" id="PF02791">
    <property type="entry name" value="DDT"/>
    <property type="match status" value="1"/>
</dbReference>
<feature type="non-terminal residue" evidence="4">
    <location>
        <position position="1"/>
    </location>
</feature>
<dbReference type="Proteomes" id="UP000789508">
    <property type="component" value="Unassembled WGS sequence"/>
</dbReference>
<gene>
    <name evidence="4" type="ORF">ALEPTO_LOCUS13621</name>
</gene>
<feature type="domain" description="DDT" evidence="3">
    <location>
        <begin position="45"/>
        <end position="108"/>
    </location>
</feature>
<evidence type="ECO:0000259" key="3">
    <source>
        <dbReference type="PROSITE" id="PS50827"/>
    </source>
</evidence>
<name>A0A9N9NSF6_9GLOM</name>
<feature type="non-terminal residue" evidence="4">
    <location>
        <position position="133"/>
    </location>
</feature>
<keyword evidence="5" id="KW-1185">Reference proteome</keyword>
<dbReference type="InterPro" id="IPR053271">
    <property type="entry name" value="DDT_domain"/>
</dbReference>
<evidence type="ECO:0000256" key="2">
    <source>
        <dbReference type="ARBA" id="ARBA00023242"/>
    </source>
</evidence>
<keyword evidence="2" id="KW-0539">Nucleus</keyword>
<dbReference type="OrthoDB" id="332390at2759"/>
<evidence type="ECO:0000313" key="5">
    <source>
        <dbReference type="Proteomes" id="UP000789508"/>
    </source>
</evidence>